<evidence type="ECO:0000256" key="1">
    <source>
        <dbReference type="ARBA" id="ARBA00022741"/>
    </source>
</evidence>
<protein>
    <submittedName>
        <fullName evidence="5">Oidioi.mRNA.OKI2018_I69.XSR.g16733.t1.cds</fullName>
    </submittedName>
</protein>
<proteinExistence type="predicted"/>
<dbReference type="SMART" id="SM01086">
    <property type="entry name" value="ClpB_D2-small"/>
    <property type="match status" value="1"/>
</dbReference>
<dbReference type="Pfam" id="PF07724">
    <property type="entry name" value="AAA_2"/>
    <property type="match status" value="1"/>
</dbReference>
<dbReference type="SMART" id="SM00382">
    <property type="entry name" value="AAA"/>
    <property type="match status" value="1"/>
</dbReference>
<evidence type="ECO:0000256" key="2">
    <source>
        <dbReference type="ARBA" id="ARBA00022840"/>
    </source>
</evidence>
<feature type="domain" description="Clp ATPase C-terminal" evidence="4">
    <location>
        <begin position="394"/>
        <end position="485"/>
    </location>
</feature>
<organism evidence="5 6">
    <name type="scientific">Oikopleura dioica</name>
    <name type="common">Tunicate</name>
    <dbReference type="NCBI Taxonomy" id="34765"/>
    <lineage>
        <taxon>Eukaryota</taxon>
        <taxon>Metazoa</taxon>
        <taxon>Chordata</taxon>
        <taxon>Tunicata</taxon>
        <taxon>Appendicularia</taxon>
        <taxon>Copelata</taxon>
        <taxon>Oikopleuridae</taxon>
        <taxon>Oikopleura</taxon>
    </lineage>
</organism>
<feature type="domain" description="AAA+ ATPase" evidence="3">
    <location>
        <begin position="179"/>
        <end position="338"/>
    </location>
</feature>
<sequence length="500" mass="55238">MSNPCMSSLRRHVPLTCLHRGRVVRVLSRPLVSTCQLRAFDRGTGGADGGNDGNNHKCPDCGAPMVSISKLQIGARFFECKVCKMYYKSETRLYQPNSQPQETSEAGLTEGKTFQEIPTPKEFHQYLDRFVIGQEPAKMELSTAVHYHYKRIQNNLQYKANQENKTQAAEGEIASVLIDKSNILIMGPTGSGKTHLVQTLAKYLDVPYAVADCTALTQAGYVGEDIESVIQKLLQNAGGNVEKAQRGIVYLDEIDKIAARKLSGGNFRDVSGEGVQQGLLKLLEGSVVSVKDPFKKPAAGNIQVDTSDILFICSGAFTGLPKLIQSRLQKKSLGFTTKPQKVSLSKKSKIAAMEERHKEEDACMLRIEPDDLHKFGLIPEFVGRLQVLCPIMNLTQADFVRILNEPDNAIVKQYRSLLAPVELEITDEAFERIAQIAIERGTGARGLNSSMHNLLKTVKYEIPGSDITSVYIDADVVDKKKEPVLTRREPEVEEEQAASA</sequence>
<evidence type="ECO:0000313" key="5">
    <source>
        <dbReference type="EMBL" id="CAG5099884.1"/>
    </source>
</evidence>
<dbReference type="SUPFAM" id="SSF52540">
    <property type="entry name" value="P-loop containing nucleoside triphosphate hydrolases"/>
    <property type="match status" value="1"/>
</dbReference>
<name>A0ABN7SIY0_OIKDI</name>
<keyword evidence="6" id="KW-1185">Reference proteome</keyword>
<accession>A0ABN7SIY0</accession>
<dbReference type="Pfam" id="PF10431">
    <property type="entry name" value="ClpB_D2-small"/>
    <property type="match status" value="1"/>
</dbReference>
<gene>
    <name evidence="5" type="ORF">OKIOD_LOCUS8291</name>
</gene>
<dbReference type="InterPro" id="IPR050052">
    <property type="entry name" value="ATP-dep_Clp_protease_ClpX"/>
</dbReference>
<dbReference type="PANTHER" id="PTHR48102">
    <property type="entry name" value="ATP-DEPENDENT CLP PROTEASE ATP-BINDING SUBUNIT CLPX-LIKE, MITOCHONDRIAL-RELATED"/>
    <property type="match status" value="1"/>
</dbReference>
<evidence type="ECO:0000259" key="4">
    <source>
        <dbReference type="SMART" id="SM01086"/>
    </source>
</evidence>
<dbReference type="InterPro" id="IPR027417">
    <property type="entry name" value="P-loop_NTPase"/>
</dbReference>
<dbReference type="PANTHER" id="PTHR48102:SF7">
    <property type="entry name" value="ATP-DEPENDENT CLP PROTEASE ATP-BINDING SUBUNIT CLPX-LIKE, MITOCHONDRIAL"/>
    <property type="match status" value="1"/>
</dbReference>
<dbReference type="InterPro" id="IPR004487">
    <property type="entry name" value="Clp_protease_ATP-bd_su_ClpX"/>
</dbReference>
<keyword evidence="1" id="KW-0547">Nucleotide-binding</keyword>
<reference evidence="5 6" key="1">
    <citation type="submission" date="2021-04" db="EMBL/GenBank/DDBJ databases">
        <authorList>
            <person name="Bliznina A."/>
        </authorList>
    </citation>
    <scope>NUCLEOTIDE SEQUENCE [LARGE SCALE GENOMIC DNA]</scope>
</reference>
<dbReference type="NCBIfam" id="NF003745">
    <property type="entry name" value="PRK05342.1"/>
    <property type="match status" value="1"/>
</dbReference>
<dbReference type="Proteomes" id="UP001158576">
    <property type="component" value="Chromosome XSR"/>
</dbReference>
<dbReference type="InterPro" id="IPR019489">
    <property type="entry name" value="Clp_ATPase_C"/>
</dbReference>
<dbReference type="InterPro" id="IPR003593">
    <property type="entry name" value="AAA+_ATPase"/>
</dbReference>
<keyword evidence="2" id="KW-0067">ATP-binding</keyword>
<dbReference type="NCBIfam" id="TIGR00382">
    <property type="entry name" value="clpX"/>
    <property type="match status" value="1"/>
</dbReference>
<evidence type="ECO:0000259" key="3">
    <source>
        <dbReference type="SMART" id="SM00382"/>
    </source>
</evidence>
<dbReference type="EMBL" id="OU015569">
    <property type="protein sequence ID" value="CAG5099884.1"/>
    <property type="molecule type" value="Genomic_DNA"/>
</dbReference>
<dbReference type="Gene3D" id="1.10.8.60">
    <property type="match status" value="1"/>
</dbReference>
<evidence type="ECO:0000313" key="6">
    <source>
        <dbReference type="Proteomes" id="UP001158576"/>
    </source>
</evidence>
<dbReference type="Gene3D" id="3.40.50.300">
    <property type="entry name" value="P-loop containing nucleotide triphosphate hydrolases"/>
    <property type="match status" value="1"/>
</dbReference>
<dbReference type="InterPro" id="IPR003959">
    <property type="entry name" value="ATPase_AAA_core"/>
</dbReference>